<keyword evidence="2" id="KW-1185">Reference proteome</keyword>
<dbReference type="AlphaFoldDB" id="A0AAV7QR23"/>
<dbReference type="Proteomes" id="UP001066276">
    <property type="component" value="Chromosome 6"/>
</dbReference>
<evidence type="ECO:0000313" key="2">
    <source>
        <dbReference type="Proteomes" id="UP001066276"/>
    </source>
</evidence>
<accession>A0AAV7QR23</accession>
<reference evidence="1" key="1">
    <citation type="journal article" date="2022" name="bioRxiv">
        <title>Sequencing and chromosome-scale assembly of the giantPleurodeles waltlgenome.</title>
        <authorList>
            <person name="Brown T."/>
            <person name="Elewa A."/>
            <person name="Iarovenko S."/>
            <person name="Subramanian E."/>
            <person name="Araus A.J."/>
            <person name="Petzold A."/>
            <person name="Susuki M."/>
            <person name="Suzuki K.-i.T."/>
            <person name="Hayashi T."/>
            <person name="Toyoda A."/>
            <person name="Oliveira C."/>
            <person name="Osipova E."/>
            <person name="Leigh N.D."/>
            <person name="Simon A."/>
            <person name="Yun M.H."/>
        </authorList>
    </citation>
    <scope>NUCLEOTIDE SEQUENCE</scope>
    <source>
        <strain evidence="1">20211129_DDA</strain>
        <tissue evidence="1">Liver</tissue>
    </source>
</reference>
<gene>
    <name evidence="1" type="ORF">NDU88_007250</name>
</gene>
<name>A0AAV7QR23_PLEWA</name>
<comment type="caution">
    <text evidence="1">The sequence shown here is derived from an EMBL/GenBank/DDBJ whole genome shotgun (WGS) entry which is preliminary data.</text>
</comment>
<protein>
    <submittedName>
        <fullName evidence="1">Uncharacterized protein</fullName>
    </submittedName>
</protein>
<organism evidence="1 2">
    <name type="scientific">Pleurodeles waltl</name>
    <name type="common">Iberian ribbed newt</name>
    <dbReference type="NCBI Taxonomy" id="8319"/>
    <lineage>
        <taxon>Eukaryota</taxon>
        <taxon>Metazoa</taxon>
        <taxon>Chordata</taxon>
        <taxon>Craniata</taxon>
        <taxon>Vertebrata</taxon>
        <taxon>Euteleostomi</taxon>
        <taxon>Amphibia</taxon>
        <taxon>Batrachia</taxon>
        <taxon>Caudata</taxon>
        <taxon>Salamandroidea</taxon>
        <taxon>Salamandridae</taxon>
        <taxon>Pleurodelinae</taxon>
        <taxon>Pleurodeles</taxon>
    </lineage>
</organism>
<proteinExistence type="predicted"/>
<sequence length="196" mass="22039">MMQGETNTVLTREDGCLLLLRRSLPRRFPWDPRHDRENTARPRTTASLEPPLEGPHLLVLLATSACSDGAFSVRLRRDAAFVLGRCGRNKKAAVKMVFFWAEACIVDVESQDIFSVKLLVPRGKQALKPTLVSFSSKLIVAKITACKELLKSWGIKIVHFQEDRYPSILLVPDKPVRENGTYAPTLLKRVQMQQAA</sequence>
<evidence type="ECO:0000313" key="1">
    <source>
        <dbReference type="EMBL" id="KAJ1140913.1"/>
    </source>
</evidence>
<dbReference type="EMBL" id="JANPWB010000010">
    <property type="protein sequence ID" value="KAJ1140913.1"/>
    <property type="molecule type" value="Genomic_DNA"/>
</dbReference>